<evidence type="ECO:0000259" key="1">
    <source>
        <dbReference type="Pfam" id="PF07811"/>
    </source>
</evidence>
<name>A0ABY8QUK4_9MICO</name>
<keyword evidence="3" id="KW-1185">Reference proteome</keyword>
<reference evidence="2 3" key="1">
    <citation type="submission" date="2023-05" db="EMBL/GenBank/DDBJ databases">
        <title>Lithophilousrod everest ZFBP1038 complete genpme.</title>
        <authorList>
            <person name="Tian M."/>
        </authorList>
    </citation>
    <scope>NUCLEOTIDE SEQUENCE [LARGE SCALE GENOMIC DNA]</scope>
    <source>
        <strain evidence="2 3">ZFBP1038</strain>
    </source>
</reference>
<dbReference type="InterPro" id="IPR012495">
    <property type="entry name" value="TadE-like_dom"/>
</dbReference>
<evidence type="ECO:0000313" key="2">
    <source>
        <dbReference type="EMBL" id="WGW12627.1"/>
    </source>
</evidence>
<proteinExistence type="predicted"/>
<sequence length="128" mass="13662">MSVELVIIIPMLLLVVALVYAYARVALVNANFEAGVRDAARAASQSRSAGEAEETARRVVEQGVARQSPQCLESLRIESIPDLTPGYVVTVQAECDYALSDLLVFVPGEVTVASQFSSPVDPNRGVTP</sequence>
<dbReference type="RefSeq" id="WP_349639431.1">
    <property type="nucleotide sequence ID" value="NZ_CP090958.1"/>
</dbReference>
<feature type="domain" description="TadE-like" evidence="1">
    <location>
        <begin position="2"/>
        <end position="41"/>
    </location>
</feature>
<dbReference type="EMBL" id="CP090958">
    <property type="protein sequence ID" value="WGW12627.1"/>
    <property type="molecule type" value="Genomic_DNA"/>
</dbReference>
<evidence type="ECO:0000313" key="3">
    <source>
        <dbReference type="Proteomes" id="UP001209083"/>
    </source>
</evidence>
<gene>
    <name evidence="2" type="ORF">LWF01_02335</name>
</gene>
<dbReference type="Proteomes" id="UP001209083">
    <property type="component" value="Chromosome"/>
</dbReference>
<dbReference type="Pfam" id="PF07811">
    <property type="entry name" value="TadE"/>
    <property type="match status" value="1"/>
</dbReference>
<accession>A0ABY8QUK4</accession>
<organism evidence="2 3">
    <name type="scientific">Saxibacter everestensis</name>
    <dbReference type="NCBI Taxonomy" id="2909229"/>
    <lineage>
        <taxon>Bacteria</taxon>
        <taxon>Bacillati</taxon>
        <taxon>Actinomycetota</taxon>
        <taxon>Actinomycetes</taxon>
        <taxon>Micrococcales</taxon>
        <taxon>Brevibacteriaceae</taxon>
        <taxon>Saxibacter</taxon>
    </lineage>
</organism>
<protein>
    <recommendedName>
        <fullName evidence="1">TadE-like domain-containing protein</fullName>
    </recommendedName>
</protein>